<dbReference type="InterPro" id="IPR007410">
    <property type="entry name" value="LpqE-like"/>
</dbReference>
<name>D5CNQ8_SIDLE</name>
<dbReference type="SUPFAM" id="SSF110087">
    <property type="entry name" value="DR1885-like metal-binding protein"/>
    <property type="match status" value="1"/>
</dbReference>
<gene>
    <name evidence="2" type="ordered locus">Slit_0732</name>
</gene>
<feature type="signal peptide" evidence="1">
    <location>
        <begin position="1"/>
        <end position="20"/>
    </location>
</feature>
<dbReference type="Gene3D" id="2.60.40.1890">
    <property type="entry name" value="PCu(A)C copper chaperone"/>
    <property type="match status" value="1"/>
</dbReference>
<evidence type="ECO:0000256" key="1">
    <source>
        <dbReference type="SAM" id="SignalP"/>
    </source>
</evidence>
<keyword evidence="1" id="KW-0732">Signal</keyword>
<dbReference type="AlphaFoldDB" id="D5CNQ8"/>
<dbReference type="HOGENOM" id="CLU_100939_1_1_4"/>
<organism evidence="2 3">
    <name type="scientific">Sideroxydans lithotrophicus (strain ES-1)</name>
    <dbReference type="NCBI Taxonomy" id="580332"/>
    <lineage>
        <taxon>Bacteria</taxon>
        <taxon>Pseudomonadati</taxon>
        <taxon>Pseudomonadota</taxon>
        <taxon>Betaproteobacteria</taxon>
        <taxon>Nitrosomonadales</taxon>
        <taxon>Gallionellaceae</taxon>
        <taxon>Sideroxydans</taxon>
    </lineage>
</organism>
<proteinExistence type="predicted"/>
<dbReference type="RefSeq" id="WP_013028870.1">
    <property type="nucleotide sequence ID" value="NC_013959.1"/>
</dbReference>
<dbReference type="PANTHER" id="PTHR36302">
    <property type="entry name" value="BLR7088 PROTEIN"/>
    <property type="match status" value="1"/>
</dbReference>
<sequence length="157" mass="16597" precursor="true">MKKILCAGLLAILVAAPAYADDVKVTKAWARATAPGQDTASIQLTITSKKDASLVGVESGSSQSGEIHSMVMEGGVMKMRALDSLPLPAKTPVTLGEDGNHLMLIGLRKPLKAGRKLPFALIVKFDDGRTATIRVLAAIKPLDTASDAGHMQMHMQH</sequence>
<reference evidence="2 3" key="1">
    <citation type="submission" date="2010-03" db="EMBL/GenBank/DDBJ databases">
        <title>Complete sequence of Sideroxydans lithotrophicus ES-1.</title>
        <authorList>
            <consortium name="US DOE Joint Genome Institute"/>
            <person name="Lucas S."/>
            <person name="Copeland A."/>
            <person name="Lapidus A."/>
            <person name="Cheng J.-F."/>
            <person name="Bruce D."/>
            <person name="Goodwin L."/>
            <person name="Pitluck S."/>
            <person name="Munk A.C."/>
            <person name="Detter J.C."/>
            <person name="Han C."/>
            <person name="Tapia R."/>
            <person name="Larimer F."/>
            <person name="Land M."/>
            <person name="Hauser L."/>
            <person name="Kyrpides N."/>
            <person name="Ivanova N."/>
            <person name="Emerson D."/>
            <person name="Woyke T."/>
        </authorList>
    </citation>
    <scope>NUCLEOTIDE SEQUENCE [LARGE SCALE GENOMIC DNA]</scope>
    <source>
        <strain evidence="2 3">ES-1</strain>
    </source>
</reference>
<protein>
    <recommendedName>
        <fullName evidence="4">Copper chaperone PCu(A)C</fullName>
    </recommendedName>
</protein>
<evidence type="ECO:0000313" key="3">
    <source>
        <dbReference type="Proteomes" id="UP000001625"/>
    </source>
</evidence>
<dbReference type="EMBL" id="CP001965">
    <property type="protein sequence ID" value="ADE10971.1"/>
    <property type="molecule type" value="Genomic_DNA"/>
</dbReference>
<dbReference type="eggNOG" id="COG2847">
    <property type="taxonomic scope" value="Bacteria"/>
</dbReference>
<dbReference type="STRING" id="580332.Slit_0732"/>
<dbReference type="KEGG" id="slt:Slit_0732"/>
<accession>D5CNQ8</accession>
<evidence type="ECO:0000313" key="2">
    <source>
        <dbReference type="EMBL" id="ADE10971.1"/>
    </source>
</evidence>
<dbReference type="InterPro" id="IPR036182">
    <property type="entry name" value="PCuAC_sf"/>
</dbReference>
<keyword evidence="3" id="KW-1185">Reference proteome</keyword>
<dbReference type="Pfam" id="PF04314">
    <property type="entry name" value="PCuAC"/>
    <property type="match status" value="1"/>
</dbReference>
<dbReference type="PANTHER" id="PTHR36302:SF1">
    <property type="entry name" value="COPPER CHAPERONE PCU(A)C"/>
    <property type="match status" value="1"/>
</dbReference>
<dbReference type="InterPro" id="IPR058248">
    <property type="entry name" value="Lxx211020-like"/>
</dbReference>
<evidence type="ECO:0008006" key="4">
    <source>
        <dbReference type="Google" id="ProtNLM"/>
    </source>
</evidence>
<feature type="chain" id="PRO_5003070403" description="Copper chaperone PCu(A)C" evidence="1">
    <location>
        <begin position="21"/>
        <end position="157"/>
    </location>
</feature>
<dbReference type="Proteomes" id="UP000001625">
    <property type="component" value="Chromosome"/>
</dbReference>